<feature type="binding site" evidence="9">
    <location>
        <position position="14"/>
    </location>
    <ligand>
        <name>ATP</name>
        <dbReference type="ChEBI" id="CHEBI:30616"/>
    </ligand>
</feature>
<accession>A0A081C3Q1</accession>
<evidence type="ECO:0000313" key="13">
    <source>
        <dbReference type="EMBL" id="GAK59206.1"/>
    </source>
</evidence>
<dbReference type="EMBL" id="DF820469">
    <property type="protein sequence ID" value="GAK59206.1"/>
    <property type="molecule type" value="Genomic_DNA"/>
</dbReference>
<dbReference type="InterPro" id="IPR000577">
    <property type="entry name" value="Carb_kinase_FGGY"/>
</dbReference>
<feature type="binding site" evidence="9">
    <location>
        <position position="84"/>
    </location>
    <ligand>
        <name>sn-glycerol 3-phosphate</name>
        <dbReference type="ChEBI" id="CHEBI:57597"/>
    </ligand>
</feature>
<proteinExistence type="inferred from homology"/>
<keyword evidence="14" id="KW-1185">Reference proteome</keyword>
<dbReference type="InterPro" id="IPR018483">
    <property type="entry name" value="Carb_kinase_FGGY_CS"/>
</dbReference>
<dbReference type="GO" id="GO:0004370">
    <property type="term" value="F:glycerol kinase activity"/>
    <property type="evidence" value="ECO:0007669"/>
    <property type="project" value="UniProtKB-UniRule"/>
</dbReference>
<comment type="catalytic activity">
    <reaction evidence="8 9">
        <text>glycerol + ATP = sn-glycerol 3-phosphate + ADP + H(+)</text>
        <dbReference type="Rhea" id="RHEA:21644"/>
        <dbReference type="ChEBI" id="CHEBI:15378"/>
        <dbReference type="ChEBI" id="CHEBI:17754"/>
        <dbReference type="ChEBI" id="CHEBI:30616"/>
        <dbReference type="ChEBI" id="CHEBI:57597"/>
        <dbReference type="ChEBI" id="CHEBI:456216"/>
        <dbReference type="EC" id="2.7.1.30"/>
    </reaction>
</comment>
<dbReference type="eggNOG" id="COG0554">
    <property type="taxonomic scope" value="Bacteria"/>
</dbReference>
<organism evidence="13">
    <name type="scientific">Vecturithrix granuli</name>
    <dbReference type="NCBI Taxonomy" id="1499967"/>
    <lineage>
        <taxon>Bacteria</taxon>
        <taxon>Candidatus Moduliflexota</taxon>
        <taxon>Candidatus Vecturitrichia</taxon>
        <taxon>Candidatus Vecturitrichales</taxon>
        <taxon>Candidatus Vecturitrichaceae</taxon>
        <taxon>Candidatus Vecturithrix</taxon>
    </lineage>
</organism>
<comment type="similarity">
    <text evidence="2 9 10">Belongs to the FGGY kinase family.</text>
</comment>
<dbReference type="GO" id="GO:0019563">
    <property type="term" value="P:glycerol catabolic process"/>
    <property type="evidence" value="ECO:0007669"/>
    <property type="project" value="UniProtKB-UniRule"/>
</dbReference>
<dbReference type="FunFam" id="3.30.420.40:FF:000007">
    <property type="entry name" value="Glycerol kinase"/>
    <property type="match status" value="1"/>
</dbReference>
<evidence type="ECO:0000256" key="5">
    <source>
        <dbReference type="ARBA" id="ARBA00022777"/>
    </source>
</evidence>
<comment type="pathway">
    <text evidence="1 9">Polyol metabolism; glycerol degradation via glycerol kinase pathway; sn-glycerol 3-phosphate from glycerol: step 1/1.</text>
</comment>
<evidence type="ECO:0000256" key="6">
    <source>
        <dbReference type="ARBA" id="ARBA00022798"/>
    </source>
</evidence>
<reference evidence="13" key="1">
    <citation type="journal article" date="2015" name="PeerJ">
        <title>First genomic representation of candidate bacterial phylum KSB3 points to enhanced environmental sensing as a trigger of wastewater bulking.</title>
        <authorList>
            <person name="Sekiguchi Y."/>
            <person name="Ohashi A."/>
            <person name="Parks D.H."/>
            <person name="Yamauchi T."/>
            <person name="Tyson G.W."/>
            <person name="Hugenholtz P."/>
        </authorList>
    </citation>
    <scope>NUCLEOTIDE SEQUENCE [LARGE SCALE GENOMIC DNA]</scope>
</reference>
<feature type="binding site" evidence="9">
    <location>
        <position position="310"/>
    </location>
    <ligand>
        <name>ATP</name>
        <dbReference type="ChEBI" id="CHEBI:30616"/>
    </ligand>
</feature>
<feature type="binding site" evidence="9">
    <location>
        <position position="246"/>
    </location>
    <ligand>
        <name>glycerol</name>
        <dbReference type="ChEBI" id="CHEBI:17754"/>
    </ligand>
</feature>
<dbReference type="Gene3D" id="3.30.420.40">
    <property type="match status" value="2"/>
</dbReference>
<dbReference type="NCBIfam" id="TIGR01311">
    <property type="entry name" value="glycerol_kin"/>
    <property type="match status" value="1"/>
</dbReference>
<evidence type="ECO:0000256" key="3">
    <source>
        <dbReference type="ARBA" id="ARBA00022679"/>
    </source>
</evidence>
<feature type="binding site" evidence="9">
    <location>
        <position position="411"/>
    </location>
    <ligand>
        <name>ATP</name>
        <dbReference type="ChEBI" id="CHEBI:30616"/>
    </ligand>
</feature>
<dbReference type="FunFam" id="3.30.420.40:FF:000008">
    <property type="entry name" value="Glycerol kinase"/>
    <property type="match status" value="1"/>
</dbReference>
<feature type="domain" description="Carbohydrate kinase FGGY C-terminal" evidence="12">
    <location>
        <begin position="262"/>
        <end position="448"/>
    </location>
</feature>
<dbReference type="HAMAP" id="MF_00186">
    <property type="entry name" value="Glycerol_kin"/>
    <property type="match status" value="1"/>
</dbReference>
<feature type="domain" description="Carbohydrate kinase FGGY N-terminal" evidence="11">
    <location>
        <begin position="5"/>
        <end position="252"/>
    </location>
</feature>
<feature type="binding site" evidence="9">
    <location>
        <position position="267"/>
    </location>
    <ligand>
        <name>ADP</name>
        <dbReference type="ChEBI" id="CHEBI:456216"/>
    </ligand>
</feature>
<feature type="binding site" evidence="9">
    <location>
        <position position="83"/>
    </location>
    <ligand>
        <name>sn-glycerol 3-phosphate</name>
        <dbReference type="ChEBI" id="CHEBI:57597"/>
    </ligand>
</feature>
<dbReference type="STRING" id="1499967.U27_06183"/>
<dbReference type="GO" id="GO:0005829">
    <property type="term" value="C:cytosol"/>
    <property type="evidence" value="ECO:0007669"/>
    <property type="project" value="UniProtKB-ARBA"/>
</dbReference>
<dbReference type="InterPro" id="IPR043129">
    <property type="entry name" value="ATPase_NBD"/>
</dbReference>
<feature type="binding site" evidence="9">
    <location>
        <position position="411"/>
    </location>
    <ligand>
        <name>ADP</name>
        <dbReference type="ChEBI" id="CHEBI:456216"/>
    </ligand>
</feature>
<evidence type="ECO:0000256" key="9">
    <source>
        <dbReference type="HAMAP-Rule" id="MF_00186"/>
    </source>
</evidence>
<keyword evidence="3 9" id="KW-0808">Transferase</keyword>
<feature type="binding site" evidence="9">
    <location>
        <position position="83"/>
    </location>
    <ligand>
        <name>glycerol</name>
        <dbReference type="ChEBI" id="CHEBI:17754"/>
    </ligand>
</feature>
<feature type="binding site" evidence="9">
    <location>
        <position position="245"/>
    </location>
    <ligand>
        <name>glycerol</name>
        <dbReference type="ChEBI" id="CHEBI:17754"/>
    </ligand>
</feature>
<keyword evidence="4 9" id="KW-0547">Nucleotide-binding</keyword>
<dbReference type="PANTHER" id="PTHR10196">
    <property type="entry name" value="SUGAR KINASE"/>
    <property type="match status" value="1"/>
</dbReference>
<feature type="binding site" evidence="9">
    <location>
        <position position="267"/>
    </location>
    <ligand>
        <name>ATP</name>
        <dbReference type="ChEBI" id="CHEBI:30616"/>
    </ligand>
</feature>
<protein>
    <recommendedName>
        <fullName evidence="9">Glycerol kinase</fullName>
        <ecNumber evidence="9">2.7.1.30</ecNumber>
    </recommendedName>
    <alternativeName>
        <fullName evidence="9">ATP:glycerol 3-phosphotransferase</fullName>
    </alternativeName>
    <alternativeName>
        <fullName evidence="9">Glycerokinase</fullName>
        <shortName evidence="9">GK</shortName>
    </alternativeName>
</protein>
<dbReference type="Pfam" id="PF02782">
    <property type="entry name" value="FGGY_C"/>
    <property type="match status" value="1"/>
</dbReference>
<dbReference type="PANTHER" id="PTHR10196:SF69">
    <property type="entry name" value="GLYCEROL KINASE"/>
    <property type="match status" value="1"/>
</dbReference>
<feature type="binding site" evidence="9">
    <location>
        <position position="13"/>
    </location>
    <ligand>
        <name>ADP</name>
        <dbReference type="ChEBI" id="CHEBI:456216"/>
    </ligand>
</feature>
<evidence type="ECO:0000256" key="8">
    <source>
        <dbReference type="ARBA" id="ARBA00052101"/>
    </source>
</evidence>
<keyword evidence="5 9" id="KW-0418">Kinase</keyword>
<dbReference type="CDD" id="cd07786">
    <property type="entry name" value="FGGY_EcGK_like"/>
    <property type="match status" value="1"/>
</dbReference>
<feature type="binding site" evidence="9">
    <location>
        <position position="135"/>
    </location>
    <ligand>
        <name>glycerol</name>
        <dbReference type="ChEBI" id="CHEBI:17754"/>
    </ligand>
</feature>
<dbReference type="HOGENOM" id="CLU_009281_2_3_0"/>
<evidence type="ECO:0000259" key="12">
    <source>
        <dbReference type="Pfam" id="PF02782"/>
    </source>
</evidence>
<dbReference type="UniPathway" id="UPA00618">
    <property type="reaction ID" value="UER00672"/>
</dbReference>
<sequence>MDKKYIMAIDQGTTGTRVILFNHAGDVHATAYREIEQIFPHPGWVEHNPKEYWQTVKECSQEVLETGKAQAEEIAAIGITNQRETTILWDKDTGEPVYNAIVWQCRRTAHICDELKAKGYEPMVREKTGLVIDAYFSATKIRWIIDNVPGVKEKIAQGKIFMGNIDSWIMWNLSGGASHVTDFSNASRTLLLNIHTLQWDQELLAAVGIPKEILPELMPSSGVMATTSKDAFFGAEIPIAGVAGDQHAATFGQTCFKPGMAKNTYGTALALMMNIGEKAILSQNGLTTDLGWHIAGKTEYALEGVVFIGGAAVQWLRDGLQIIDSSAECTTLAEKVADTGDVYIVPAFTGLCAPYWDMYARGLIIGITRGTTREHIARATLESMAYQTRDVLDAMEADSGEKAKSLRVDGGATRSDFLMQFQADILGIPVERPSVTEMAARGAGYLAGLGVGFWKDKQEIEQHWKLDRIFEPTMSKDQREGLYDGWKKAVQRSLAWAK</sequence>
<feature type="binding site" evidence="9">
    <location>
        <position position="13"/>
    </location>
    <ligand>
        <name>ATP</name>
        <dbReference type="ChEBI" id="CHEBI:30616"/>
    </ligand>
</feature>
<dbReference type="Pfam" id="PF00370">
    <property type="entry name" value="FGGY_N"/>
    <property type="match status" value="1"/>
</dbReference>
<evidence type="ECO:0000256" key="4">
    <source>
        <dbReference type="ARBA" id="ARBA00022741"/>
    </source>
</evidence>
<feature type="binding site" evidence="9">
    <location>
        <position position="84"/>
    </location>
    <ligand>
        <name>glycerol</name>
        <dbReference type="ChEBI" id="CHEBI:17754"/>
    </ligand>
</feature>
<comment type="function">
    <text evidence="9">Key enzyme in the regulation of glycerol uptake and metabolism. Catalyzes the phosphorylation of glycerol to yield sn-glycerol 3-phosphate.</text>
</comment>
<evidence type="ECO:0000259" key="11">
    <source>
        <dbReference type="Pfam" id="PF00370"/>
    </source>
</evidence>
<dbReference type="InterPro" id="IPR005999">
    <property type="entry name" value="Glycerol_kin"/>
</dbReference>
<dbReference type="Proteomes" id="UP000030661">
    <property type="component" value="Unassembled WGS sequence"/>
</dbReference>
<dbReference type="AlphaFoldDB" id="A0A081C3Q1"/>
<dbReference type="SUPFAM" id="SSF53067">
    <property type="entry name" value="Actin-like ATPase domain"/>
    <property type="match status" value="2"/>
</dbReference>
<dbReference type="PROSITE" id="PS00933">
    <property type="entry name" value="FGGY_KINASES_1"/>
    <property type="match status" value="1"/>
</dbReference>
<gene>
    <name evidence="9" type="primary">glpK</name>
    <name evidence="13" type="ORF">U27_06183</name>
</gene>
<feature type="binding site" evidence="9">
    <location>
        <position position="135"/>
    </location>
    <ligand>
        <name>sn-glycerol 3-phosphate</name>
        <dbReference type="ChEBI" id="CHEBI:57597"/>
    </ligand>
</feature>
<dbReference type="NCBIfam" id="NF000756">
    <property type="entry name" value="PRK00047.1"/>
    <property type="match status" value="1"/>
</dbReference>
<comment type="activity regulation">
    <text evidence="9">Inhibited by fructose 1,6-bisphosphate (FBP).</text>
</comment>
<dbReference type="InterPro" id="IPR018485">
    <property type="entry name" value="FGGY_C"/>
</dbReference>
<feature type="binding site" evidence="9">
    <location>
        <position position="13"/>
    </location>
    <ligand>
        <name>sn-glycerol 3-phosphate</name>
        <dbReference type="ChEBI" id="CHEBI:57597"/>
    </ligand>
</feature>
<keyword evidence="7 9" id="KW-0067">ATP-binding</keyword>
<dbReference type="EC" id="2.7.1.30" evidence="9"/>
<dbReference type="PIRSF" id="PIRSF000538">
    <property type="entry name" value="GlpK"/>
    <property type="match status" value="1"/>
</dbReference>
<evidence type="ECO:0000256" key="2">
    <source>
        <dbReference type="ARBA" id="ARBA00009156"/>
    </source>
</evidence>
<evidence type="ECO:0000256" key="7">
    <source>
        <dbReference type="ARBA" id="ARBA00022840"/>
    </source>
</evidence>
<dbReference type="PROSITE" id="PS00445">
    <property type="entry name" value="FGGY_KINASES_2"/>
    <property type="match status" value="1"/>
</dbReference>
<feature type="binding site" evidence="9">
    <location>
        <position position="245"/>
    </location>
    <ligand>
        <name>sn-glycerol 3-phosphate</name>
        <dbReference type="ChEBI" id="CHEBI:57597"/>
    </ligand>
</feature>
<evidence type="ECO:0000256" key="10">
    <source>
        <dbReference type="RuleBase" id="RU003733"/>
    </source>
</evidence>
<name>A0A081C3Q1_VECG1</name>
<dbReference type="InterPro" id="IPR018484">
    <property type="entry name" value="FGGY_N"/>
</dbReference>
<dbReference type="GO" id="GO:0006072">
    <property type="term" value="P:glycerol-3-phosphate metabolic process"/>
    <property type="evidence" value="ECO:0007669"/>
    <property type="project" value="InterPro"/>
</dbReference>
<evidence type="ECO:0000313" key="14">
    <source>
        <dbReference type="Proteomes" id="UP000030661"/>
    </source>
</evidence>
<feature type="binding site" evidence="9">
    <location>
        <position position="17"/>
    </location>
    <ligand>
        <name>ADP</name>
        <dbReference type="ChEBI" id="CHEBI:456216"/>
    </ligand>
</feature>
<feature type="binding site" evidence="9">
    <location>
        <position position="314"/>
    </location>
    <ligand>
        <name>ATP</name>
        <dbReference type="ChEBI" id="CHEBI:30616"/>
    </ligand>
</feature>
<feature type="binding site" evidence="9">
    <location>
        <position position="310"/>
    </location>
    <ligand>
        <name>ADP</name>
        <dbReference type="ChEBI" id="CHEBI:456216"/>
    </ligand>
</feature>
<evidence type="ECO:0000256" key="1">
    <source>
        <dbReference type="ARBA" id="ARBA00005190"/>
    </source>
</evidence>
<dbReference type="GO" id="GO:0005524">
    <property type="term" value="F:ATP binding"/>
    <property type="evidence" value="ECO:0007669"/>
    <property type="project" value="UniProtKB-UniRule"/>
</dbReference>
<keyword evidence="6 9" id="KW-0319">Glycerol metabolism</keyword>
<comment type="caution">
    <text evidence="9">Lacks conserved residue(s) required for the propagation of feature annotation.</text>
</comment>